<keyword evidence="4" id="KW-1185">Reference proteome</keyword>
<reference evidence="3" key="1">
    <citation type="journal article" date="2020" name="Stud. Mycol.">
        <title>101 Dothideomycetes genomes: a test case for predicting lifestyles and emergence of pathogens.</title>
        <authorList>
            <person name="Haridas S."/>
            <person name="Albert R."/>
            <person name="Binder M."/>
            <person name="Bloem J."/>
            <person name="Labutti K."/>
            <person name="Salamov A."/>
            <person name="Andreopoulos B."/>
            <person name="Baker S."/>
            <person name="Barry K."/>
            <person name="Bills G."/>
            <person name="Bluhm B."/>
            <person name="Cannon C."/>
            <person name="Castanera R."/>
            <person name="Culley D."/>
            <person name="Daum C."/>
            <person name="Ezra D."/>
            <person name="Gonzalez J."/>
            <person name="Henrissat B."/>
            <person name="Kuo A."/>
            <person name="Liang C."/>
            <person name="Lipzen A."/>
            <person name="Lutzoni F."/>
            <person name="Magnuson J."/>
            <person name="Mondo S."/>
            <person name="Nolan M."/>
            <person name="Ohm R."/>
            <person name="Pangilinan J."/>
            <person name="Park H.-J."/>
            <person name="Ramirez L."/>
            <person name="Alfaro M."/>
            <person name="Sun H."/>
            <person name="Tritt A."/>
            <person name="Yoshinaga Y."/>
            <person name="Zwiers L.-H."/>
            <person name="Turgeon B."/>
            <person name="Goodwin S."/>
            <person name="Spatafora J."/>
            <person name="Crous P."/>
            <person name="Grigoriev I."/>
        </authorList>
    </citation>
    <scope>NUCLEOTIDE SEQUENCE</scope>
    <source>
        <strain evidence="3">CBS 121167</strain>
    </source>
</reference>
<organism evidence="3 4">
    <name type="scientific">Aplosporella prunicola CBS 121167</name>
    <dbReference type="NCBI Taxonomy" id="1176127"/>
    <lineage>
        <taxon>Eukaryota</taxon>
        <taxon>Fungi</taxon>
        <taxon>Dikarya</taxon>
        <taxon>Ascomycota</taxon>
        <taxon>Pezizomycotina</taxon>
        <taxon>Dothideomycetes</taxon>
        <taxon>Dothideomycetes incertae sedis</taxon>
        <taxon>Botryosphaeriales</taxon>
        <taxon>Aplosporellaceae</taxon>
        <taxon>Aplosporella</taxon>
    </lineage>
</organism>
<feature type="region of interest" description="Disordered" evidence="1">
    <location>
        <begin position="1"/>
        <end position="42"/>
    </location>
</feature>
<evidence type="ECO:0000313" key="3">
    <source>
        <dbReference type="EMBL" id="KAF2146049.1"/>
    </source>
</evidence>
<proteinExistence type="predicted"/>
<keyword evidence="2" id="KW-0812">Transmembrane</keyword>
<evidence type="ECO:0000256" key="1">
    <source>
        <dbReference type="SAM" id="MobiDB-lite"/>
    </source>
</evidence>
<dbReference type="OrthoDB" id="5424430at2759"/>
<dbReference type="Proteomes" id="UP000799438">
    <property type="component" value="Unassembled WGS sequence"/>
</dbReference>
<name>A0A6A6BPJ0_9PEZI</name>
<keyword evidence="2" id="KW-0472">Membrane</keyword>
<evidence type="ECO:0008006" key="5">
    <source>
        <dbReference type="Google" id="ProtNLM"/>
    </source>
</evidence>
<evidence type="ECO:0000313" key="4">
    <source>
        <dbReference type="Proteomes" id="UP000799438"/>
    </source>
</evidence>
<accession>A0A6A6BPJ0</accession>
<sequence length="265" mass="28294">MSTAAEPALSDLPEVAPSRLPHEGLQPVHPDRATISPLNSNIDTGKIRAEGEEERPRRRKICGCAPKTFWIISTIVAVVVIGAAVGGGIGGALRHKKEEPSAAQSVSTSSGSSPSTNLITASSDSIIASVTITEVPGPTTTLLSDCPSSNNTVYNISYGSSKPMSFLKICGKSYLNSIYGTGVNSVNQQTQSLNDCIQLCAAFNTKNKTEIADGTSSPCNAVCWRNTFKNNDFPGQCFRYLTQKSSNEFIIRDERNCDSAAWINQ</sequence>
<feature type="transmembrane region" description="Helical" evidence="2">
    <location>
        <begin position="69"/>
        <end position="93"/>
    </location>
</feature>
<dbReference type="GeneID" id="54300360"/>
<dbReference type="RefSeq" id="XP_033401761.1">
    <property type="nucleotide sequence ID" value="XM_033542863.1"/>
</dbReference>
<protein>
    <recommendedName>
        <fullName evidence="5">Apple domain-containing protein</fullName>
    </recommendedName>
</protein>
<dbReference type="AlphaFoldDB" id="A0A6A6BPJ0"/>
<gene>
    <name evidence="3" type="ORF">K452DRAFT_305038</name>
</gene>
<evidence type="ECO:0000256" key="2">
    <source>
        <dbReference type="SAM" id="Phobius"/>
    </source>
</evidence>
<keyword evidence="2" id="KW-1133">Transmembrane helix</keyword>
<dbReference type="EMBL" id="ML995476">
    <property type="protein sequence ID" value="KAF2146049.1"/>
    <property type="molecule type" value="Genomic_DNA"/>
</dbReference>